<name>A0A9X3WYJ3_9BACT</name>
<dbReference type="AlphaFoldDB" id="A0A9X3WYJ3"/>
<dbReference type="InterPro" id="IPR029063">
    <property type="entry name" value="SAM-dependent_MTases_sf"/>
</dbReference>
<dbReference type="SUPFAM" id="SSF53335">
    <property type="entry name" value="S-adenosyl-L-methionine-dependent methyltransferases"/>
    <property type="match status" value="1"/>
</dbReference>
<evidence type="ECO:0000259" key="1">
    <source>
        <dbReference type="Pfam" id="PF08241"/>
    </source>
</evidence>
<protein>
    <submittedName>
        <fullName evidence="2">Class I SAM-dependent methyltransferase</fullName>
    </submittedName>
</protein>
<dbReference type="InterPro" id="IPR013216">
    <property type="entry name" value="Methyltransf_11"/>
</dbReference>
<accession>A0A9X3WYJ3</accession>
<keyword evidence="2" id="KW-0489">Methyltransferase</keyword>
<dbReference type="PANTHER" id="PTHR43591">
    <property type="entry name" value="METHYLTRANSFERASE"/>
    <property type="match status" value="1"/>
</dbReference>
<dbReference type="Proteomes" id="UP001151081">
    <property type="component" value="Unassembled WGS sequence"/>
</dbReference>
<dbReference type="GO" id="GO:0008757">
    <property type="term" value="F:S-adenosylmethionine-dependent methyltransferase activity"/>
    <property type="evidence" value="ECO:0007669"/>
    <property type="project" value="InterPro"/>
</dbReference>
<dbReference type="EMBL" id="JAGTJJ010000002">
    <property type="protein sequence ID" value="MDC3980619.1"/>
    <property type="molecule type" value="Genomic_DNA"/>
</dbReference>
<dbReference type="RefSeq" id="WP_272417657.1">
    <property type="nucleotide sequence ID" value="NZ_JAGTJJ010000002.1"/>
</dbReference>
<dbReference type="Gene3D" id="3.40.50.150">
    <property type="entry name" value="Vaccinia Virus protein VP39"/>
    <property type="match status" value="1"/>
</dbReference>
<proteinExistence type="predicted"/>
<dbReference type="CDD" id="cd02440">
    <property type="entry name" value="AdoMet_MTases"/>
    <property type="match status" value="1"/>
</dbReference>
<dbReference type="Pfam" id="PF08241">
    <property type="entry name" value="Methyltransf_11"/>
    <property type="match status" value="1"/>
</dbReference>
<gene>
    <name evidence="2" type="ORF">KEG57_08945</name>
</gene>
<dbReference type="GO" id="GO:0032259">
    <property type="term" value="P:methylation"/>
    <property type="evidence" value="ECO:0007669"/>
    <property type="project" value="UniProtKB-KW"/>
</dbReference>
<evidence type="ECO:0000313" key="2">
    <source>
        <dbReference type="EMBL" id="MDC3980619.1"/>
    </source>
</evidence>
<keyword evidence="3" id="KW-1185">Reference proteome</keyword>
<reference evidence="2 3" key="1">
    <citation type="submission" date="2021-04" db="EMBL/GenBank/DDBJ databases">
        <title>Genome analysis of Polyangium sp.</title>
        <authorList>
            <person name="Li Y."/>
            <person name="Wang J."/>
        </authorList>
    </citation>
    <scope>NUCLEOTIDE SEQUENCE [LARGE SCALE GENOMIC DNA]</scope>
    <source>
        <strain evidence="2 3">SDU14</strain>
    </source>
</reference>
<keyword evidence="2" id="KW-0808">Transferase</keyword>
<evidence type="ECO:0000313" key="3">
    <source>
        <dbReference type="Proteomes" id="UP001151081"/>
    </source>
</evidence>
<feature type="domain" description="Methyltransferase type 11" evidence="1">
    <location>
        <begin position="58"/>
        <end position="153"/>
    </location>
</feature>
<comment type="caution">
    <text evidence="2">The sequence shown here is derived from an EMBL/GenBank/DDBJ whole genome shotgun (WGS) entry which is preliminary data.</text>
</comment>
<sequence length="254" mass="28592">MSMPDHVAKNQEYWNRIAGEYQQQHAEHLGIVEPTWGVWSIPERDLQILGDVAGKDVLEFGCGAAQWSVALSRRGARMTGLDLSTEQLRHARALVEREGVSVTLVQGSAEAVPLPDASFDLVFCDHGAMTFADPHKAVPEAARLLRPGGMFIFNMATPLLYLVVDKATDLVVPALVNDYFDMKPWEDLDGATSFQLPYGEWIRLFRRSGFVVEDLVEIRPPEGAKTTYEGYVPLEWARKYPAEHVWKVRREPAR</sequence>
<organism evidence="2 3">
    <name type="scientific">Polyangium jinanense</name>
    <dbReference type="NCBI Taxonomy" id="2829994"/>
    <lineage>
        <taxon>Bacteria</taxon>
        <taxon>Pseudomonadati</taxon>
        <taxon>Myxococcota</taxon>
        <taxon>Polyangia</taxon>
        <taxon>Polyangiales</taxon>
        <taxon>Polyangiaceae</taxon>
        <taxon>Polyangium</taxon>
    </lineage>
</organism>